<dbReference type="GeneID" id="36395387"/>
<sequence>MRFPSVPGIDKSFSYPTKDTLHHDLVVTSSLSAQITGGRIACTWYSFMNELTQSLEIGCK</sequence>
<proteinExistence type="predicted"/>
<accession>A0A0P1A770</accession>
<evidence type="ECO:0000313" key="2">
    <source>
        <dbReference type="Proteomes" id="UP000054928"/>
    </source>
</evidence>
<reference evidence="2" key="1">
    <citation type="submission" date="2014-09" db="EMBL/GenBank/DDBJ databases">
        <authorList>
            <person name="Sharma Rahul"/>
            <person name="Thines Marco"/>
        </authorList>
    </citation>
    <scope>NUCLEOTIDE SEQUENCE [LARGE SCALE GENOMIC DNA]</scope>
</reference>
<evidence type="ECO:0000313" key="1">
    <source>
        <dbReference type="EMBL" id="CEG36010.1"/>
    </source>
</evidence>
<dbReference type="Proteomes" id="UP000054928">
    <property type="component" value="Unassembled WGS sequence"/>
</dbReference>
<protein>
    <submittedName>
        <fullName evidence="1">Uncharacterized protein</fullName>
    </submittedName>
</protein>
<organism evidence="1 2">
    <name type="scientific">Plasmopara halstedii</name>
    <name type="common">Downy mildew of sunflower</name>
    <dbReference type="NCBI Taxonomy" id="4781"/>
    <lineage>
        <taxon>Eukaryota</taxon>
        <taxon>Sar</taxon>
        <taxon>Stramenopiles</taxon>
        <taxon>Oomycota</taxon>
        <taxon>Peronosporomycetes</taxon>
        <taxon>Peronosporales</taxon>
        <taxon>Peronosporaceae</taxon>
        <taxon>Plasmopara</taxon>
    </lineage>
</organism>
<keyword evidence="2" id="KW-1185">Reference proteome</keyword>
<dbReference type="AlphaFoldDB" id="A0A0P1A770"/>
<name>A0A0P1A770_PLAHL</name>
<dbReference type="RefSeq" id="XP_024572379.1">
    <property type="nucleotide sequence ID" value="XM_024730536.1"/>
</dbReference>
<dbReference type="EMBL" id="CCYD01000109">
    <property type="protein sequence ID" value="CEG36010.1"/>
    <property type="molecule type" value="Genomic_DNA"/>
</dbReference>